<name>A0ABS8HBI0_9XANT</name>
<dbReference type="EMBL" id="JAJGQJ010000003">
    <property type="protein sequence ID" value="MCC4618987.1"/>
    <property type="molecule type" value="Genomic_DNA"/>
</dbReference>
<dbReference type="RefSeq" id="WP_152527222.1">
    <property type="nucleotide sequence ID" value="NZ_CAWQPJ010000111.1"/>
</dbReference>
<gene>
    <name evidence="1" type="ORF">LL965_02440</name>
</gene>
<organism evidence="1 2">
    <name type="scientific">Xanthomonas cassavae CFBP 4642</name>
    <dbReference type="NCBI Taxonomy" id="1219375"/>
    <lineage>
        <taxon>Bacteria</taxon>
        <taxon>Pseudomonadati</taxon>
        <taxon>Pseudomonadota</taxon>
        <taxon>Gammaproteobacteria</taxon>
        <taxon>Lysobacterales</taxon>
        <taxon>Lysobacteraceae</taxon>
        <taxon>Xanthomonas</taxon>
    </lineage>
</organism>
<keyword evidence="2" id="KW-1185">Reference proteome</keyword>
<evidence type="ECO:0000313" key="2">
    <source>
        <dbReference type="Proteomes" id="UP001199206"/>
    </source>
</evidence>
<evidence type="ECO:0000313" key="1">
    <source>
        <dbReference type="EMBL" id="MCC4618987.1"/>
    </source>
</evidence>
<proteinExistence type="predicted"/>
<accession>A0ABS8HBI0</accession>
<protein>
    <submittedName>
        <fullName evidence="1">Uncharacterized protein</fullName>
    </submittedName>
</protein>
<comment type="caution">
    <text evidence="1">The sequence shown here is derived from an EMBL/GenBank/DDBJ whole genome shotgun (WGS) entry which is preliminary data.</text>
</comment>
<dbReference type="Proteomes" id="UP001199206">
    <property type="component" value="Unassembled WGS sequence"/>
</dbReference>
<reference evidence="1 2" key="1">
    <citation type="submission" date="2021-10" db="EMBL/GenBank/DDBJ databases">
        <title>Genome sequencing of Xanthomonas strains from NCPPB.</title>
        <authorList>
            <person name="Hussein R."/>
            <person name="Harrison J."/>
            <person name="Studholme D.J."/>
            <person name="Vicente J."/>
            <person name="Grant M."/>
        </authorList>
    </citation>
    <scope>NUCLEOTIDE SEQUENCE [LARGE SCALE GENOMIC DNA]</scope>
    <source>
        <strain evidence="1 2">NCPPB 101</strain>
    </source>
</reference>
<sequence length="200" mass="20959">MFTSVARVSWKRSNRCTQKVCQRWSRVAAGSAVITDGCSSAAAASGYAPVILVTGFVGGHTQRTVTITLREHYRAPRIAAGQANAATPQCHHVIRTSVAIEVGALHAMKAEQAAAQFDRCQLHAAGGVMDLQRRRRTAVSIASTLPASRKWVMPCHCVLPSSAGNSATGHCEPAGGRDRGGYCGCRACAPVDSASSAIKA</sequence>